<feature type="chain" id="PRO_5011111269" description="Lipid A deacylase" evidence="3">
    <location>
        <begin position="50"/>
        <end position="207"/>
    </location>
</feature>
<keyword evidence="1" id="KW-0472">Membrane</keyword>
<sequence>MSRRLHERSAIVKPVTGLYMQKKKSAWLIRSLRSTLLAACALASATANADRFGVQVGAGVADRDMKKVDLGAVWDPNWTWWEIAGFHFTVVGEGHVSYWHSYEDQTVNPNILEIGVTPVLRFVKSAGYIRPFIEAGVGIRLLSHTRITETFSVGSVFQFADMVGIGAIFGAHQNYQAGFRFQHLSNGGIKEPNPGINFSQLYLQYNF</sequence>
<keyword evidence="1" id="KW-0378">Hydrolase</keyword>
<dbReference type="InterPro" id="IPR011250">
    <property type="entry name" value="OMP/PagP_B-barrel"/>
</dbReference>
<evidence type="ECO:0000313" key="4">
    <source>
        <dbReference type="EMBL" id="SAL25603.1"/>
    </source>
</evidence>
<feature type="site" description="Critical for activity" evidence="2">
    <location>
        <position position="186"/>
    </location>
</feature>
<keyword evidence="5" id="KW-1185">Reference proteome</keyword>
<comment type="subcellular location">
    <subcellularLocation>
        <location evidence="1">Cell outer membrane</location>
        <topology evidence="1">Multi-pass membrane protein</topology>
    </subcellularLocation>
</comment>
<comment type="subunit">
    <text evidence="1">Homodimer.</text>
</comment>
<evidence type="ECO:0000256" key="1">
    <source>
        <dbReference type="PIRNR" id="PIRNR029681"/>
    </source>
</evidence>
<name>A0A158G0Y8_9BURK</name>
<dbReference type="EC" id="3.1.1.77" evidence="1"/>
<dbReference type="Proteomes" id="UP000054770">
    <property type="component" value="Unassembled WGS sequence"/>
</dbReference>
<dbReference type="AlphaFoldDB" id="A0A158G0Y8"/>
<comment type="catalytic activity">
    <reaction evidence="1">
        <text>a 3-(acyloxy)acyl derivative of bacterial toxin + H2O = a 3-hydroxyacyl derivative of bacterial toxin + a fatty acid + H(+)</text>
        <dbReference type="Rhea" id="RHEA:12032"/>
        <dbReference type="ChEBI" id="CHEBI:15377"/>
        <dbReference type="ChEBI" id="CHEBI:15378"/>
        <dbReference type="ChEBI" id="CHEBI:28868"/>
        <dbReference type="ChEBI" id="CHEBI:136853"/>
        <dbReference type="ChEBI" id="CHEBI:140675"/>
        <dbReference type="EC" id="3.1.1.77"/>
    </reaction>
</comment>
<feature type="signal peptide" evidence="3">
    <location>
        <begin position="1"/>
        <end position="49"/>
    </location>
</feature>
<gene>
    <name evidence="4" type="ORF">AWB68_01168</name>
</gene>
<dbReference type="InterPro" id="IPR018550">
    <property type="entry name" value="Lipid-A_deacylase-rel"/>
</dbReference>
<dbReference type="GO" id="GO:0009279">
    <property type="term" value="C:cell outer membrane"/>
    <property type="evidence" value="ECO:0007669"/>
    <property type="project" value="UniProtKB-SubCell"/>
</dbReference>
<evidence type="ECO:0000256" key="2">
    <source>
        <dbReference type="PIRSR" id="PIRSR029681-2"/>
    </source>
</evidence>
<dbReference type="PIRSF" id="PIRSF029681">
    <property type="entry name" value="PagL"/>
    <property type="match status" value="1"/>
</dbReference>
<dbReference type="Pfam" id="PF09411">
    <property type="entry name" value="PagL"/>
    <property type="match status" value="1"/>
</dbReference>
<proteinExistence type="inferred from homology"/>
<protein>
    <recommendedName>
        <fullName evidence="1">Lipid A deacylase</fullName>
        <ecNumber evidence="1">3.1.1.77</ecNumber>
    </recommendedName>
    <alternativeName>
        <fullName evidence="1">LPS 3-O-deacylase</fullName>
    </alternativeName>
    <alternativeName>
        <fullName evidence="1">Outer membrane enzyme</fullName>
    </alternativeName>
</protein>
<evidence type="ECO:0000313" key="5">
    <source>
        <dbReference type="Proteomes" id="UP000054770"/>
    </source>
</evidence>
<comment type="caution">
    <text evidence="4">The sequence shown here is derived from an EMBL/GenBank/DDBJ whole genome shotgun (WGS) entry which is preliminary data.</text>
</comment>
<comment type="similarity">
    <text evidence="1">Belongs to the PagL family.</text>
</comment>
<evidence type="ECO:0000256" key="3">
    <source>
        <dbReference type="SAM" id="SignalP"/>
    </source>
</evidence>
<organism evidence="4 5">
    <name type="scientific">Caballeronia choica</name>
    <dbReference type="NCBI Taxonomy" id="326476"/>
    <lineage>
        <taxon>Bacteria</taxon>
        <taxon>Pseudomonadati</taxon>
        <taxon>Pseudomonadota</taxon>
        <taxon>Betaproteobacteria</taxon>
        <taxon>Burkholderiales</taxon>
        <taxon>Burkholderiaceae</taxon>
        <taxon>Caballeronia</taxon>
    </lineage>
</organism>
<dbReference type="EMBL" id="FCON02000008">
    <property type="protein sequence ID" value="SAL25603.1"/>
    <property type="molecule type" value="Genomic_DNA"/>
</dbReference>
<keyword evidence="1" id="KW-0998">Cell outer membrane</keyword>
<accession>A0A158G0Y8</accession>
<dbReference type="Gene3D" id="2.40.160.20">
    <property type="match status" value="1"/>
</dbReference>
<dbReference type="SUPFAM" id="SSF56925">
    <property type="entry name" value="OMPA-like"/>
    <property type="match status" value="1"/>
</dbReference>
<dbReference type="GO" id="GO:0050528">
    <property type="term" value="F:acyloxyacyl hydrolase activity"/>
    <property type="evidence" value="ECO:0007669"/>
    <property type="project" value="UniProtKB-EC"/>
</dbReference>
<reference evidence="4" key="1">
    <citation type="submission" date="2016-01" db="EMBL/GenBank/DDBJ databases">
        <authorList>
            <person name="Peeters C."/>
        </authorList>
    </citation>
    <scope>NUCLEOTIDE SEQUENCE [LARGE SCALE GENOMIC DNA]</scope>
    <source>
        <strain evidence="4">LMG 22940</strain>
    </source>
</reference>
<keyword evidence="3" id="KW-0732">Signal</keyword>
<comment type="function">
    <text evidence="1">Has lipid A 3-O-deacylase activity. Hydrolyzes the ester bond at the 3 position of lipid A, a bioactive component of lipopolysaccharide (LPS), thereby releasing the primary fatty acyl moiety.</text>
</comment>